<evidence type="ECO:0000256" key="1">
    <source>
        <dbReference type="ARBA" id="ARBA00004141"/>
    </source>
</evidence>
<proteinExistence type="inferred from homology"/>
<evidence type="ECO:0000256" key="3">
    <source>
        <dbReference type="SAM" id="Phobius"/>
    </source>
</evidence>
<evidence type="ECO:0000256" key="2">
    <source>
        <dbReference type="ARBA" id="ARBA00008017"/>
    </source>
</evidence>
<keyword evidence="3" id="KW-0472">Membrane</keyword>
<organism evidence="4 5">
    <name type="scientific">Quillaja saponaria</name>
    <name type="common">Soap bark tree</name>
    <dbReference type="NCBI Taxonomy" id="32244"/>
    <lineage>
        <taxon>Eukaryota</taxon>
        <taxon>Viridiplantae</taxon>
        <taxon>Streptophyta</taxon>
        <taxon>Embryophyta</taxon>
        <taxon>Tracheophyta</taxon>
        <taxon>Spermatophyta</taxon>
        <taxon>Magnoliopsida</taxon>
        <taxon>eudicotyledons</taxon>
        <taxon>Gunneridae</taxon>
        <taxon>Pentapetalae</taxon>
        <taxon>rosids</taxon>
        <taxon>fabids</taxon>
        <taxon>Fabales</taxon>
        <taxon>Quillajaceae</taxon>
        <taxon>Quillaja</taxon>
    </lineage>
</organism>
<dbReference type="KEGG" id="qsa:O6P43_033417"/>
<dbReference type="GO" id="GO:0008381">
    <property type="term" value="F:mechanosensitive monoatomic ion channel activity"/>
    <property type="evidence" value="ECO:0007669"/>
    <property type="project" value="TreeGrafter"/>
</dbReference>
<dbReference type="PANTHER" id="PTHR31618:SF10">
    <property type="entry name" value="MECHANOSENSITIVE ION CHANNEL PROTEIN 10-LIKE"/>
    <property type="match status" value="1"/>
</dbReference>
<keyword evidence="3" id="KW-0812">Transmembrane</keyword>
<gene>
    <name evidence="4" type="ORF">O6P43_033417</name>
</gene>
<keyword evidence="5" id="KW-1185">Reference proteome</keyword>
<sequence length="270" mass="30533">MKESVFHHYILDTLSGPPMEETEANHHYNLMGSKSFPANGKQGKWKEAKNLYKSKKFGSRNIDMEDLRKLSMESTASAWSVKRLVNHVMSSGLTTISSAVVDFGNAQSEIGTHIIGQLIPLLPYTGALWYIEEEDLMKFLKRVEIHTIFPLFEGALETGRTSRSSFRDWMVRAYIERKALAQSLNDTKTAVQQLHKLASAVVIVIIIVTTLLVMELATSKIIFFVITQLVLVGLAFQHTCKTIFECIIFVFIMHPFDIGDRCVIDGVQIY</sequence>
<dbReference type="EMBL" id="JARAOO010000014">
    <property type="protein sequence ID" value="KAJ7943939.1"/>
    <property type="molecule type" value="Genomic_DNA"/>
</dbReference>
<dbReference type="Proteomes" id="UP001163823">
    <property type="component" value="Chromosome 14"/>
</dbReference>
<comment type="caution">
    <text evidence="4">The sequence shown here is derived from an EMBL/GenBank/DDBJ whole genome shotgun (WGS) entry which is preliminary data.</text>
</comment>
<dbReference type="AlphaFoldDB" id="A0AAD7KQP0"/>
<feature type="transmembrane region" description="Helical" evidence="3">
    <location>
        <begin position="197"/>
        <end position="214"/>
    </location>
</feature>
<dbReference type="PANTHER" id="PTHR31618">
    <property type="entry name" value="MECHANOSENSITIVE ION CHANNEL PROTEIN 5"/>
    <property type="match status" value="1"/>
</dbReference>
<dbReference type="GO" id="GO:0050982">
    <property type="term" value="P:detection of mechanical stimulus"/>
    <property type="evidence" value="ECO:0007669"/>
    <property type="project" value="TreeGrafter"/>
</dbReference>
<dbReference type="GO" id="GO:0006820">
    <property type="term" value="P:monoatomic anion transport"/>
    <property type="evidence" value="ECO:0007669"/>
    <property type="project" value="TreeGrafter"/>
</dbReference>
<dbReference type="InterPro" id="IPR016688">
    <property type="entry name" value="MscS-like_plants/fungi"/>
</dbReference>
<protein>
    <submittedName>
        <fullName evidence="4">Mechanosensitive ion channel protein</fullName>
    </submittedName>
</protein>
<accession>A0AAD7KQP0</accession>
<evidence type="ECO:0000313" key="5">
    <source>
        <dbReference type="Proteomes" id="UP001163823"/>
    </source>
</evidence>
<dbReference type="GO" id="GO:0005886">
    <property type="term" value="C:plasma membrane"/>
    <property type="evidence" value="ECO:0007669"/>
    <property type="project" value="TreeGrafter"/>
</dbReference>
<comment type="similarity">
    <text evidence="2">Belongs to the MscS (TC 1.A.23) family.</text>
</comment>
<evidence type="ECO:0000313" key="4">
    <source>
        <dbReference type="EMBL" id="KAJ7943939.1"/>
    </source>
</evidence>
<name>A0AAD7KQP0_QUISA</name>
<keyword evidence="3" id="KW-1133">Transmembrane helix</keyword>
<reference evidence="4" key="1">
    <citation type="journal article" date="2023" name="Science">
        <title>Elucidation of the pathway for biosynthesis of saponin adjuvants from the soapbark tree.</title>
        <authorList>
            <person name="Reed J."/>
            <person name="Orme A."/>
            <person name="El-Demerdash A."/>
            <person name="Owen C."/>
            <person name="Martin L.B.B."/>
            <person name="Misra R.C."/>
            <person name="Kikuchi S."/>
            <person name="Rejzek M."/>
            <person name="Martin A.C."/>
            <person name="Harkess A."/>
            <person name="Leebens-Mack J."/>
            <person name="Louveau T."/>
            <person name="Stephenson M.J."/>
            <person name="Osbourn A."/>
        </authorList>
    </citation>
    <scope>NUCLEOTIDE SEQUENCE</scope>
    <source>
        <strain evidence="4">S10</strain>
    </source>
</reference>
<comment type="subcellular location">
    <subcellularLocation>
        <location evidence="1">Membrane</location>
        <topology evidence="1">Multi-pass membrane protein</topology>
    </subcellularLocation>
</comment>